<evidence type="ECO:0000313" key="3">
    <source>
        <dbReference type="Proteomes" id="UP000011626"/>
    </source>
</evidence>
<keyword evidence="3" id="KW-1185">Reference proteome</keyword>
<reference evidence="2 3" key="1">
    <citation type="journal article" date="2014" name="PLoS Genet.">
        <title>Phylogenetically driven sequencing of extremely halophilic archaea reveals strategies for static and dynamic osmo-response.</title>
        <authorList>
            <person name="Becker E.A."/>
            <person name="Seitzer P.M."/>
            <person name="Tritt A."/>
            <person name="Larsen D."/>
            <person name="Krusor M."/>
            <person name="Yao A.I."/>
            <person name="Wu D."/>
            <person name="Madern D."/>
            <person name="Eisen J.A."/>
            <person name="Darling A.E."/>
            <person name="Facciotti M.T."/>
        </authorList>
    </citation>
    <scope>NUCLEOTIDE SEQUENCE [LARGE SCALE GENOMIC DNA]</scope>
    <source>
        <strain evidence="2 3">2-9-1</strain>
    </source>
</reference>
<comment type="caution">
    <text evidence="2">The sequence shown here is derived from an EMBL/GenBank/DDBJ whole genome shotgun (WGS) entry which is preliminary data.</text>
</comment>
<organism evidence="2 3">
    <name type="scientific">Halosimplex carlsbadense 2-9-1</name>
    <dbReference type="NCBI Taxonomy" id="797114"/>
    <lineage>
        <taxon>Archaea</taxon>
        <taxon>Methanobacteriati</taxon>
        <taxon>Methanobacteriota</taxon>
        <taxon>Stenosarchaea group</taxon>
        <taxon>Halobacteria</taxon>
        <taxon>Halobacteriales</taxon>
        <taxon>Haloarculaceae</taxon>
        <taxon>Halosimplex</taxon>
    </lineage>
</organism>
<name>M0D0G5_9EURY</name>
<feature type="transmembrane region" description="Helical" evidence="1">
    <location>
        <begin position="73"/>
        <end position="99"/>
    </location>
</feature>
<accession>M0D0G5</accession>
<dbReference type="STRING" id="797114.C475_06905"/>
<keyword evidence="1" id="KW-0812">Transmembrane</keyword>
<dbReference type="EMBL" id="AOIU01000013">
    <property type="protein sequence ID" value="ELZ27629.1"/>
    <property type="molecule type" value="Genomic_DNA"/>
</dbReference>
<proteinExistence type="predicted"/>
<evidence type="ECO:0000313" key="2">
    <source>
        <dbReference type="EMBL" id="ELZ27629.1"/>
    </source>
</evidence>
<keyword evidence="1" id="KW-0472">Membrane</keyword>
<protein>
    <submittedName>
        <fullName evidence="2">Uncharacterized protein</fullName>
    </submittedName>
</protein>
<feature type="transmembrane region" description="Helical" evidence="1">
    <location>
        <begin position="41"/>
        <end position="61"/>
    </location>
</feature>
<dbReference type="AlphaFoldDB" id="M0D0G5"/>
<keyword evidence="1" id="KW-1133">Transmembrane helix</keyword>
<sequence>MNAVADDARAAGVAFGTLGAVVSSLWAVSKVLTVPNPDQQLYATVIVAATVLTALVGAVGWSQVVTRFDRWPIPVRGAIAGALTIWAALTLLIPVVVLIDQRSALSLSRTIILEALGLALLTGTVGMVFIGIFFLPFGALTGYLLGRRQTDDPGPIPVVARFR</sequence>
<feature type="transmembrane region" description="Helical" evidence="1">
    <location>
        <begin position="12"/>
        <end position="29"/>
    </location>
</feature>
<gene>
    <name evidence="2" type="ORF">C475_06905</name>
</gene>
<feature type="transmembrane region" description="Helical" evidence="1">
    <location>
        <begin position="111"/>
        <end position="135"/>
    </location>
</feature>
<dbReference type="Proteomes" id="UP000011626">
    <property type="component" value="Unassembled WGS sequence"/>
</dbReference>
<evidence type="ECO:0000256" key="1">
    <source>
        <dbReference type="SAM" id="Phobius"/>
    </source>
</evidence>
<dbReference type="eggNOG" id="ENOG502N665">
    <property type="taxonomic scope" value="Archaea"/>
</dbReference>